<accession>A0AB73T0R8</accession>
<proteinExistence type="predicted"/>
<dbReference type="AlphaFoldDB" id="A0AB73T0R8"/>
<organism evidence="5 6">
    <name type="scientific">Murimonas intestini</name>
    <dbReference type="NCBI Taxonomy" id="1337051"/>
    <lineage>
        <taxon>Bacteria</taxon>
        <taxon>Bacillati</taxon>
        <taxon>Bacillota</taxon>
        <taxon>Clostridia</taxon>
        <taxon>Lachnospirales</taxon>
        <taxon>Lachnospiraceae</taxon>
        <taxon>Murimonas</taxon>
    </lineage>
</organism>
<dbReference type="InterPro" id="IPR012318">
    <property type="entry name" value="HTH_CRP"/>
</dbReference>
<gene>
    <name evidence="5" type="ORF">C7383_11117</name>
</gene>
<dbReference type="InterPro" id="IPR014710">
    <property type="entry name" value="RmlC-like_jellyroll"/>
</dbReference>
<keyword evidence="1" id="KW-0805">Transcription regulation</keyword>
<keyword evidence="3" id="KW-0804">Transcription</keyword>
<dbReference type="SUPFAM" id="SSF51206">
    <property type="entry name" value="cAMP-binding domain-like"/>
    <property type="match status" value="1"/>
</dbReference>
<dbReference type="InterPro" id="IPR036390">
    <property type="entry name" value="WH_DNA-bd_sf"/>
</dbReference>
<evidence type="ECO:0000259" key="4">
    <source>
        <dbReference type="PROSITE" id="PS51063"/>
    </source>
</evidence>
<dbReference type="Gene3D" id="2.60.120.10">
    <property type="entry name" value="Jelly Rolls"/>
    <property type="match status" value="1"/>
</dbReference>
<dbReference type="Pfam" id="PF13545">
    <property type="entry name" value="HTH_Crp_2"/>
    <property type="match status" value="1"/>
</dbReference>
<dbReference type="Gene3D" id="1.10.10.10">
    <property type="entry name" value="Winged helix-like DNA-binding domain superfamily/Winged helix DNA-binding domain"/>
    <property type="match status" value="1"/>
</dbReference>
<name>A0AB73T0R8_9FIRM</name>
<dbReference type="PROSITE" id="PS51063">
    <property type="entry name" value="HTH_CRP_2"/>
    <property type="match status" value="1"/>
</dbReference>
<reference evidence="5 6" key="1">
    <citation type="submission" date="2018-05" db="EMBL/GenBank/DDBJ databases">
        <authorList>
            <person name="Goeker M."/>
            <person name="Huntemann M."/>
            <person name="Clum A."/>
            <person name="Pillay M."/>
            <person name="Palaniappan K."/>
            <person name="Varghese N."/>
            <person name="Mikhailova N."/>
            <person name="Stamatis D."/>
            <person name="Reddy T."/>
            <person name="Daum C."/>
            <person name="Shapiro N."/>
            <person name="Ivanova N."/>
            <person name="Kyrpides N."/>
            <person name="Woyke T."/>
        </authorList>
    </citation>
    <scope>NUCLEOTIDE SEQUENCE [LARGE SCALE GENOMIC DNA]</scope>
    <source>
        <strain evidence="5 6">DSM 26524</strain>
    </source>
</reference>
<dbReference type="SMART" id="SM00419">
    <property type="entry name" value="HTH_CRP"/>
    <property type="match status" value="1"/>
</dbReference>
<dbReference type="GO" id="GO:0006355">
    <property type="term" value="P:regulation of DNA-templated transcription"/>
    <property type="evidence" value="ECO:0007669"/>
    <property type="project" value="InterPro"/>
</dbReference>
<evidence type="ECO:0000313" key="5">
    <source>
        <dbReference type="EMBL" id="PWJ73688.1"/>
    </source>
</evidence>
<evidence type="ECO:0000256" key="3">
    <source>
        <dbReference type="ARBA" id="ARBA00023163"/>
    </source>
</evidence>
<dbReference type="InterPro" id="IPR036388">
    <property type="entry name" value="WH-like_DNA-bd_sf"/>
</dbReference>
<evidence type="ECO:0000256" key="2">
    <source>
        <dbReference type="ARBA" id="ARBA00023125"/>
    </source>
</evidence>
<keyword evidence="6" id="KW-1185">Reference proteome</keyword>
<evidence type="ECO:0000313" key="6">
    <source>
        <dbReference type="Proteomes" id="UP000245412"/>
    </source>
</evidence>
<evidence type="ECO:0000256" key="1">
    <source>
        <dbReference type="ARBA" id="ARBA00023015"/>
    </source>
</evidence>
<keyword evidence="2" id="KW-0238">DNA-binding</keyword>
<sequence>MEKSILNSDSYLNCKKSWGGGDLNNLKSSTKEQIKNKIVLCKFQDSEDIDMDEFFGGKKIWTLLKGEIHLVMRDVEGKTIVLLKITAENSGFILPKGCLDSLIYSIEAICVGKTELCYIPDRLSMQIYDECASMRKWQYHCYMEMVGKLLELINDLSFLSLKERLKKKLFEYCILYKTDTIPVTHERLAEELASSREVISRLLKKLEEEKVIKIKRKSIQLLDIKSTDSKLNPALMVG</sequence>
<dbReference type="EMBL" id="QGGY01000011">
    <property type="protein sequence ID" value="PWJ73688.1"/>
    <property type="molecule type" value="Genomic_DNA"/>
</dbReference>
<comment type="caution">
    <text evidence="5">The sequence shown here is derived from an EMBL/GenBank/DDBJ whole genome shotgun (WGS) entry which is preliminary data.</text>
</comment>
<dbReference type="GO" id="GO:0003677">
    <property type="term" value="F:DNA binding"/>
    <property type="evidence" value="ECO:0007669"/>
    <property type="project" value="UniProtKB-KW"/>
</dbReference>
<feature type="domain" description="HTH crp-type" evidence="4">
    <location>
        <begin position="159"/>
        <end position="225"/>
    </location>
</feature>
<protein>
    <submittedName>
        <fullName evidence="5">CRP-like cAMP-binding protein</fullName>
    </submittedName>
</protein>
<dbReference type="InterPro" id="IPR018490">
    <property type="entry name" value="cNMP-bd_dom_sf"/>
</dbReference>
<dbReference type="Proteomes" id="UP000245412">
    <property type="component" value="Unassembled WGS sequence"/>
</dbReference>
<dbReference type="PRINTS" id="PR00034">
    <property type="entry name" value="HTHCRP"/>
</dbReference>
<dbReference type="SUPFAM" id="SSF46785">
    <property type="entry name" value="Winged helix' DNA-binding domain"/>
    <property type="match status" value="1"/>
</dbReference>